<dbReference type="Proteomes" id="UP001638806">
    <property type="component" value="Unassembled WGS sequence"/>
</dbReference>
<proteinExistence type="predicted"/>
<sequence>MATRPCVPLSWLRVAIAPPSAGRDCRSALWHAAENGLEAVVRLLLNHGAAIDVAGKDGRMPRVSETGHETIVRLLLDRDAAMDAADKDGRAALSHAAENWHGAVVRLLFDRGAAIDAGDKDGRTPLSYAAGDRHKVVLQLLNLRGAKSSTISPCSPSVSPSSSDEVAGSIAQAMAASGKKNPTRGLPTLR</sequence>
<accession>A0ACC4D8N2</accession>
<gene>
    <name evidence="1" type="ORF">ACCO45_012683</name>
</gene>
<organism evidence="1 2">
    <name type="scientific">Purpureocillium lilacinum</name>
    <name type="common">Paecilomyces lilacinus</name>
    <dbReference type="NCBI Taxonomy" id="33203"/>
    <lineage>
        <taxon>Eukaryota</taxon>
        <taxon>Fungi</taxon>
        <taxon>Dikarya</taxon>
        <taxon>Ascomycota</taxon>
        <taxon>Pezizomycotina</taxon>
        <taxon>Sordariomycetes</taxon>
        <taxon>Hypocreomycetidae</taxon>
        <taxon>Hypocreales</taxon>
        <taxon>Ophiocordycipitaceae</taxon>
        <taxon>Purpureocillium</taxon>
    </lineage>
</organism>
<comment type="caution">
    <text evidence="1">The sequence shown here is derived from an EMBL/GenBank/DDBJ whole genome shotgun (WGS) entry which is preliminary data.</text>
</comment>
<name>A0ACC4D8N2_PURLI</name>
<keyword evidence="2" id="KW-1185">Reference proteome</keyword>
<protein>
    <submittedName>
        <fullName evidence="1">Uncharacterized protein</fullName>
    </submittedName>
</protein>
<evidence type="ECO:0000313" key="2">
    <source>
        <dbReference type="Proteomes" id="UP001638806"/>
    </source>
</evidence>
<dbReference type="EMBL" id="JBGNUJ010000012">
    <property type="protein sequence ID" value="KAL3952740.1"/>
    <property type="molecule type" value="Genomic_DNA"/>
</dbReference>
<reference evidence="1" key="1">
    <citation type="submission" date="2024-12" db="EMBL/GenBank/DDBJ databases">
        <title>Comparative genomics and development of molecular markers within Purpureocillium lilacinum and among Purpureocillium species.</title>
        <authorList>
            <person name="Yeh Z.-Y."/>
            <person name="Ni N.-T."/>
            <person name="Lo P.-H."/>
            <person name="Mushyakhwo K."/>
            <person name="Lin C.-F."/>
            <person name="Nai Y.-S."/>
        </authorList>
    </citation>
    <scope>NUCLEOTIDE SEQUENCE</scope>
    <source>
        <strain evidence="1">NCHU-NPUST-175</strain>
    </source>
</reference>
<evidence type="ECO:0000313" key="1">
    <source>
        <dbReference type="EMBL" id="KAL3952740.1"/>
    </source>
</evidence>